<dbReference type="GO" id="GO:0046872">
    <property type="term" value="F:metal ion binding"/>
    <property type="evidence" value="ECO:0007669"/>
    <property type="project" value="InterPro"/>
</dbReference>
<dbReference type="AlphaFoldDB" id="A0A5S5BQB2"/>
<dbReference type="EMBL" id="VNHS01000015">
    <property type="protein sequence ID" value="TYP69385.1"/>
    <property type="molecule type" value="Genomic_DNA"/>
</dbReference>
<dbReference type="GO" id="GO:0003993">
    <property type="term" value="F:acid phosphatase activity"/>
    <property type="evidence" value="ECO:0007669"/>
    <property type="project" value="InterPro"/>
</dbReference>
<sequence length="239" mass="25694">MNARGKIGAVLALLFVLTALFPATMGAASPNRSKGSQFIGKIQASSITATGAEISVVASKGYTPRLYIGQEPSVLDRIEEPSSRSDNKYVFRVDGLKPQTTYFYQIAAVSGKKVRSSDVQSFSTLPDALTLSGVKFYSANETSVKFEWTTSGNATSALYFGLDPLKLDQSAKIVQDGGTLHLGYADQLKPATTYYYRVVASDANGTVKSDVLKFNTTAGLLTVANVQTYTTEATFTKFQ</sequence>
<evidence type="ECO:0000313" key="4">
    <source>
        <dbReference type="Proteomes" id="UP000323257"/>
    </source>
</evidence>
<reference evidence="3 4" key="1">
    <citation type="submission" date="2019-07" db="EMBL/GenBank/DDBJ databases">
        <title>Genomic Encyclopedia of Type Strains, Phase III (KMG-III): the genomes of soil and plant-associated and newly described type strains.</title>
        <authorList>
            <person name="Whitman W."/>
        </authorList>
    </citation>
    <scope>NUCLEOTIDE SEQUENCE [LARGE SCALE GENOMIC DNA]</scope>
    <source>
        <strain evidence="3 4">BL24</strain>
    </source>
</reference>
<dbReference type="InterPro" id="IPR015914">
    <property type="entry name" value="PAPs_N"/>
</dbReference>
<feature type="chain" id="PRO_5038896983" evidence="1">
    <location>
        <begin position="28"/>
        <end position="239"/>
    </location>
</feature>
<name>A0A5S5BQB2_9BACL</name>
<dbReference type="RefSeq" id="WP_148933060.1">
    <property type="nucleotide sequence ID" value="NZ_VNHS01000015.1"/>
</dbReference>
<feature type="domain" description="Fibronectin type-III" evidence="2">
    <location>
        <begin position="126"/>
        <end position="207"/>
    </location>
</feature>
<evidence type="ECO:0000259" key="2">
    <source>
        <dbReference type="SMART" id="SM00060"/>
    </source>
</evidence>
<dbReference type="Gene3D" id="2.60.40.380">
    <property type="entry name" value="Purple acid phosphatase-like, N-terminal"/>
    <property type="match status" value="1"/>
</dbReference>
<dbReference type="Proteomes" id="UP000323257">
    <property type="component" value="Unassembled WGS sequence"/>
</dbReference>
<dbReference type="InterPro" id="IPR003961">
    <property type="entry name" value="FN3_dom"/>
</dbReference>
<feature type="signal peptide" evidence="1">
    <location>
        <begin position="1"/>
        <end position="27"/>
    </location>
</feature>
<dbReference type="SUPFAM" id="SSF49265">
    <property type="entry name" value="Fibronectin type III"/>
    <property type="match status" value="1"/>
</dbReference>
<protein>
    <submittedName>
        <fullName evidence="3">Purple acid phosphatase-like protein</fullName>
    </submittedName>
</protein>
<evidence type="ECO:0000313" key="3">
    <source>
        <dbReference type="EMBL" id="TYP69385.1"/>
    </source>
</evidence>
<evidence type="ECO:0000256" key="1">
    <source>
        <dbReference type="SAM" id="SignalP"/>
    </source>
</evidence>
<feature type="domain" description="Fibronectin type-III" evidence="2">
    <location>
        <begin position="36"/>
        <end position="116"/>
    </location>
</feature>
<dbReference type="InterPro" id="IPR036116">
    <property type="entry name" value="FN3_sf"/>
</dbReference>
<comment type="caution">
    <text evidence="3">The sequence shown here is derived from an EMBL/GenBank/DDBJ whole genome shotgun (WGS) entry which is preliminary data.</text>
</comment>
<accession>A0A5S5BQB2</accession>
<organism evidence="3 4">
    <name type="scientific">Paenibacillus methanolicus</name>
    <dbReference type="NCBI Taxonomy" id="582686"/>
    <lineage>
        <taxon>Bacteria</taxon>
        <taxon>Bacillati</taxon>
        <taxon>Bacillota</taxon>
        <taxon>Bacilli</taxon>
        <taxon>Bacillales</taxon>
        <taxon>Paenibacillaceae</taxon>
        <taxon>Paenibacillus</taxon>
    </lineage>
</organism>
<dbReference type="SMART" id="SM00060">
    <property type="entry name" value="FN3"/>
    <property type="match status" value="2"/>
</dbReference>
<dbReference type="OrthoDB" id="2563626at2"/>
<dbReference type="Pfam" id="PF16656">
    <property type="entry name" value="Pur_ac_phosph_N"/>
    <property type="match status" value="1"/>
</dbReference>
<gene>
    <name evidence="3" type="ORF">BCM02_11545</name>
</gene>
<keyword evidence="1" id="KW-0732">Signal</keyword>
<proteinExistence type="predicted"/>
<keyword evidence="4" id="KW-1185">Reference proteome</keyword>